<keyword evidence="2" id="KW-0472">Membrane</keyword>
<evidence type="ECO:0000313" key="3">
    <source>
        <dbReference type="EMBL" id="MFB9451428.1"/>
    </source>
</evidence>
<feature type="transmembrane region" description="Helical" evidence="2">
    <location>
        <begin position="327"/>
        <end position="349"/>
    </location>
</feature>
<feature type="region of interest" description="Disordered" evidence="1">
    <location>
        <begin position="825"/>
        <end position="849"/>
    </location>
</feature>
<keyword evidence="2" id="KW-1133">Transmembrane helix</keyword>
<feature type="region of interest" description="Disordered" evidence="1">
    <location>
        <begin position="1"/>
        <end position="23"/>
    </location>
</feature>
<organism evidence="3 4">
    <name type="scientific">Dactylosporangium vinaceum</name>
    <dbReference type="NCBI Taxonomy" id="53362"/>
    <lineage>
        <taxon>Bacteria</taxon>
        <taxon>Bacillati</taxon>
        <taxon>Actinomycetota</taxon>
        <taxon>Actinomycetes</taxon>
        <taxon>Micromonosporales</taxon>
        <taxon>Micromonosporaceae</taxon>
        <taxon>Dactylosporangium</taxon>
    </lineage>
</organism>
<dbReference type="InterPro" id="IPR016035">
    <property type="entry name" value="Acyl_Trfase/lysoPLipase"/>
</dbReference>
<dbReference type="SUPFAM" id="SSF52151">
    <property type="entry name" value="FabD/lysophospholipase-like"/>
    <property type="match status" value="1"/>
</dbReference>
<dbReference type="RefSeq" id="WP_223104329.1">
    <property type="nucleotide sequence ID" value="NZ_CP061913.1"/>
</dbReference>
<gene>
    <name evidence="3" type="ORF">ACFFTR_50910</name>
</gene>
<feature type="transmembrane region" description="Helical" evidence="2">
    <location>
        <begin position="355"/>
        <end position="377"/>
    </location>
</feature>
<feature type="transmembrane region" description="Helical" evidence="2">
    <location>
        <begin position="270"/>
        <end position="292"/>
    </location>
</feature>
<name>A0ABV5MSB4_9ACTN</name>
<sequence length="849" mass="92545">MPDPLPPLRRGLTPGGRRHWLWKNPPTPDVGGYGDPASFALPVGPAVWRAPEQVLPAGSSSSEAERDEYRRRSVDLTMRGGTTSGVVYPLAVCEIARGYRVRNVGGASAGAIAAAATAAAELGRSTSALDRDTPPQGHEPIPAERFTALDPQRREAGHVRAGFAGLADLVAWLAQIAPDRPETGTADAFRLAQLFRPGPEARDRRVFAVLVAVMRERLWAAPMTALLAFGWRSKLALVAVTAAAALLCGWVGTTLAWPHMHRAGNGWPGAAGWGALDLFLAYVLAGLILAAWPRRRKPDDDANLPGWVAELKTVASRFRRPPGPSHTVQQLGAGLGIAALAVAAALGWWHWVAGLLVWFVASVAMAAVVAFAVYRFLATQHRFGYGVLAGAPDPERQRGRRDLSELLAGAPAPTVDRPLVQWLADSYAELAGLPAGAVLRFGHLWQGHDFQPAPEPTGELRAIAATPRARLVNLQLVTTDLTRQRPYVFPLDWAPGGDPGVEQLYLDRADLEGHFPADVLDALCESPAVTVPAADGSGPRRLHRLPDPWNLPVVFAVRLSMSLPVLFKAVRLYRLVGGAAIRDDLGRSVLRRQRRLQYPQDGQIAEALWFSDGGITSNFPVHLFDTLLPAWPTFGLNLGDHPPAFPHQDVWLPQDWQASRAPAAKAPRSLFDFAFTILDTARNWRDTMQTGMPGYRGRVAWVRQRPDEGGNNLFMPREVIASMALRGALAGARLSRRFADSDQWTRYRWLRLRIALANVERLHHTAREHAPAYRDLMATPDSLPGPDDTQYPYDPYSAGIDWYRPVDLTAFWTAGTALLRGITAEPPGDGVLGQGSPRPHPDLTQTPPM</sequence>
<evidence type="ECO:0000256" key="2">
    <source>
        <dbReference type="SAM" id="Phobius"/>
    </source>
</evidence>
<comment type="caution">
    <text evidence="3">The sequence shown here is derived from an EMBL/GenBank/DDBJ whole genome shotgun (WGS) entry which is preliminary data.</text>
</comment>
<protein>
    <submittedName>
        <fullName evidence="3">Patatin-like phospholipase family protein</fullName>
    </submittedName>
</protein>
<accession>A0ABV5MSB4</accession>
<dbReference type="Proteomes" id="UP001589608">
    <property type="component" value="Unassembled WGS sequence"/>
</dbReference>
<evidence type="ECO:0000256" key="1">
    <source>
        <dbReference type="SAM" id="MobiDB-lite"/>
    </source>
</evidence>
<dbReference type="EMBL" id="JBHMCA010000090">
    <property type="protein sequence ID" value="MFB9451428.1"/>
    <property type="molecule type" value="Genomic_DNA"/>
</dbReference>
<dbReference type="Gene3D" id="3.40.1090.10">
    <property type="entry name" value="Cytosolic phospholipase A2 catalytic domain"/>
    <property type="match status" value="1"/>
</dbReference>
<feature type="transmembrane region" description="Helical" evidence="2">
    <location>
        <begin position="235"/>
        <end position="258"/>
    </location>
</feature>
<proteinExistence type="predicted"/>
<reference evidence="3 4" key="1">
    <citation type="submission" date="2024-09" db="EMBL/GenBank/DDBJ databases">
        <authorList>
            <person name="Sun Q."/>
            <person name="Mori K."/>
        </authorList>
    </citation>
    <scope>NUCLEOTIDE SEQUENCE [LARGE SCALE GENOMIC DNA]</scope>
    <source>
        <strain evidence="3 4">JCM 3307</strain>
    </source>
</reference>
<keyword evidence="4" id="KW-1185">Reference proteome</keyword>
<keyword evidence="2" id="KW-0812">Transmembrane</keyword>
<evidence type="ECO:0000313" key="4">
    <source>
        <dbReference type="Proteomes" id="UP001589608"/>
    </source>
</evidence>